<dbReference type="Pfam" id="PF08238">
    <property type="entry name" value="Sel1"/>
    <property type="match status" value="10"/>
</dbReference>
<comment type="similarity">
    <text evidence="1">Belongs to the sel-1 family.</text>
</comment>
<dbReference type="GO" id="GO:0036503">
    <property type="term" value="P:ERAD pathway"/>
    <property type="evidence" value="ECO:0007669"/>
    <property type="project" value="TreeGrafter"/>
</dbReference>
<dbReference type="InterPro" id="IPR050767">
    <property type="entry name" value="Sel1_AlgK"/>
</dbReference>
<dbReference type="GO" id="GO:0005789">
    <property type="term" value="C:endoplasmic reticulum membrane"/>
    <property type="evidence" value="ECO:0007669"/>
    <property type="project" value="TreeGrafter"/>
</dbReference>
<accession>A0A835YM17</accession>
<dbReference type="SMART" id="SM00671">
    <property type="entry name" value="SEL1"/>
    <property type="match status" value="7"/>
</dbReference>
<protein>
    <submittedName>
        <fullName evidence="3">Uncharacterized protein</fullName>
    </submittedName>
</protein>
<name>A0A835YM17_9STRA</name>
<dbReference type="Proteomes" id="UP000664859">
    <property type="component" value="Unassembled WGS sequence"/>
</dbReference>
<sequence length="771" mass="83266">MEDAHQTQPDTSALLYQQARQLEQDHKLPEAAIVHQQAAALGNPGSQHYVANALATGVMGLPHDEAKAIILEFFAFEGGDPGAAANLGYRHLHGYGVAPNCLAALKYYSAAAEWAMVRKAERALWPSRERMRLSSMALHGKRSQAEVDAEVVQYYEHSAETGKSAAARMEPAGNPEAMRVVGTFAYQGSRGVAQDAARARAWYERAVEVGDEMAYAALGRMYLLGVGGPVDEEKALELFREAKDRGLAGLCHMHLYGLGGLRRDRTKAHKLCEKAVATSLITEQHHADALTLLGDMAVEADVRTPQRFSSAREGGAERRDWVHPTDRRRIGPAELTLAGRRSASSAREGGAKRRDWVQPTDHRRIGAAELSLALKYYSDASKSGIGGDLDALYKVAQMYRFGEGEKFSCPLAVTTMAQVAMHGVTAELSLAAQERYVSGDARGALALFAQAAETGDEVAQSNAAWLMERGACPAELDRAECERRALRLYQRAAVRDNGEAHLKASARIGDYHYYGVGLARDALRIGDYHYYGRAGLARDAHKAVKSYAAAAERRLPQAVFNLGWMYAAGRGVRQDFVLAKRNYDQAAELNADARLPVQLALCDMYARMHVQRWARAASALLHAPEHHHHHHHAHAPGELPQWVFPAIKLALALMLAVVVRKSVTRAQGGGGRRNGGAAAAAAAAAPPSAGAVGDGPQQRQQSHGPAAGDVRGAEQQLQPPEQQPQPRQQQQQDVGRGGSGSIQQEDVVAVVGERAPDGGGEVEVDAHAPPE</sequence>
<feature type="region of interest" description="Disordered" evidence="2">
    <location>
        <begin position="666"/>
        <end position="771"/>
    </location>
</feature>
<keyword evidence="4" id="KW-1185">Reference proteome</keyword>
<dbReference type="OrthoDB" id="206966at2759"/>
<dbReference type="PANTHER" id="PTHR11102:SF147">
    <property type="entry name" value="SEL1L ADAPTOR SUBUNIT OF ERAD E3 UBIQUITIN LIGASE"/>
    <property type="match status" value="1"/>
</dbReference>
<feature type="compositionally biased region" description="Low complexity" evidence="2">
    <location>
        <begin position="715"/>
        <end position="732"/>
    </location>
</feature>
<dbReference type="SUPFAM" id="SSF81901">
    <property type="entry name" value="HCP-like"/>
    <property type="match status" value="3"/>
</dbReference>
<reference evidence="3" key="1">
    <citation type="submission" date="2021-02" db="EMBL/GenBank/DDBJ databases">
        <title>First Annotated Genome of the Yellow-green Alga Tribonema minus.</title>
        <authorList>
            <person name="Mahan K.M."/>
        </authorList>
    </citation>
    <scope>NUCLEOTIDE SEQUENCE</scope>
    <source>
        <strain evidence="3">UTEX B ZZ1240</strain>
    </source>
</reference>
<proteinExistence type="inferred from homology"/>
<gene>
    <name evidence="3" type="ORF">JKP88DRAFT_350563</name>
</gene>
<dbReference type="InterPro" id="IPR011990">
    <property type="entry name" value="TPR-like_helical_dom_sf"/>
</dbReference>
<dbReference type="PANTHER" id="PTHR11102">
    <property type="entry name" value="SEL-1-LIKE PROTEIN"/>
    <property type="match status" value="1"/>
</dbReference>
<evidence type="ECO:0000313" key="3">
    <source>
        <dbReference type="EMBL" id="KAG5177842.1"/>
    </source>
</evidence>
<organism evidence="3 4">
    <name type="scientific">Tribonema minus</name>
    <dbReference type="NCBI Taxonomy" id="303371"/>
    <lineage>
        <taxon>Eukaryota</taxon>
        <taxon>Sar</taxon>
        <taxon>Stramenopiles</taxon>
        <taxon>Ochrophyta</taxon>
        <taxon>PX clade</taxon>
        <taxon>Xanthophyceae</taxon>
        <taxon>Tribonematales</taxon>
        <taxon>Tribonemataceae</taxon>
        <taxon>Tribonema</taxon>
    </lineage>
</organism>
<dbReference type="EMBL" id="JAFCMP010000521">
    <property type="protein sequence ID" value="KAG5177842.1"/>
    <property type="molecule type" value="Genomic_DNA"/>
</dbReference>
<dbReference type="AlphaFoldDB" id="A0A835YM17"/>
<evidence type="ECO:0000256" key="2">
    <source>
        <dbReference type="SAM" id="MobiDB-lite"/>
    </source>
</evidence>
<dbReference type="InterPro" id="IPR006597">
    <property type="entry name" value="Sel1-like"/>
</dbReference>
<dbReference type="Gene3D" id="1.25.40.10">
    <property type="entry name" value="Tetratricopeptide repeat domain"/>
    <property type="match status" value="4"/>
</dbReference>
<evidence type="ECO:0000313" key="4">
    <source>
        <dbReference type="Proteomes" id="UP000664859"/>
    </source>
</evidence>
<evidence type="ECO:0000256" key="1">
    <source>
        <dbReference type="ARBA" id="ARBA00038101"/>
    </source>
</evidence>
<comment type="caution">
    <text evidence="3">The sequence shown here is derived from an EMBL/GenBank/DDBJ whole genome shotgun (WGS) entry which is preliminary data.</text>
</comment>
<feature type="compositionally biased region" description="Low complexity" evidence="2">
    <location>
        <begin position="675"/>
        <end position="696"/>
    </location>
</feature>